<reference evidence="1 2" key="1">
    <citation type="submission" date="2023-04" db="EMBL/GenBank/DDBJ databases">
        <title>Halomonas strains isolated from rhizosphere soil.</title>
        <authorList>
            <person name="Xu L."/>
            <person name="Sun J.-Q."/>
        </authorList>
    </citation>
    <scope>NUCLEOTIDE SEQUENCE [LARGE SCALE GENOMIC DNA]</scope>
    <source>
        <strain evidence="1 2">LN1S58</strain>
    </source>
</reference>
<protein>
    <submittedName>
        <fullName evidence="1">Uncharacterized protein</fullName>
    </submittedName>
</protein>
<dbReference type="InterPro" id="IPR013762">
    <property type="entry name" value="Integrase-like_cat_sf"/>
</dbReference>
<keyword evidence="2" id="KW-1185">Reference proteome</keyword>
<accession>A0ABT6VE01</accession>
<dbReference type="RefSeq" id="WP_282719734.1">
    <property type="nucleotide sequence ID" value="NZ_JASCQO010000004.1"/>
</dbReference>
<evidence type="ECO:0000313" key="2">
    <source>
        <dbReference type="Proteomes" id="UP001244242"/>
    </source>
</evidence>
<proteinExistence type="predicted"/>
<comment type="caution">
    <text evidence="1">The sequence shown here is derived from an EMBL/GenBank/DDBJ whole genome shotgun (WGS) entry which is preliminary data.</text>
</comment>
<dbReference type="Proteomes" id="UP001244242">
    <property type="component" value="Unassembled WGS sequence"/>
</dbReference>
<evidence type="ECO:0000313" key="1">
    <source>
        <dbReference type="EMBL" id="MDI5932206.1"/>
    </source>
</evidence>
<dbReference type="Gene3D" id="1.10.443.10">
    <property type="entry name" value="Intergrase catalytic core"/>
    <property type="match status" value="1"/>
</dbReference>
<gene>
    <name evidence="1" type="ORF">QLQ84_00205</name>
</gene>
<organism evidence="1 2">
    <name type="scientific">Halomonas kalidii</name>
    <dbReference type="NCBI Taxonomy" id="3043293"/>
    <lineage>
        <taxon>Bacteria</taxon>
        <taxon>Pseudomonadati</taxon>
        <taxon>Pseudomonadota</taxon>
        <taxon>Gammaproteobacteria</taxon>
        <taxon>Oceanospirillales</taxon>
        <taxon>Halomonadaceae</taxon>
        <taxon>Halomonas</taxon>
    </lineage>
</organism>
<name>A0ABT6VE01_9GAMM</name>
<dbReference type="EMBL" id="JASCQO010000004">
    <property type="protein sequence ID" value="MDI5932206.1"/>
    <property type="molecule type" value="Genomic_DNA"/>
</dbReference>
<sequence length="64" mass="7259">MLLRLQRTGFLGDPLGLPWANVDFSRRQILVREALGYGEVVYTKNDGSFRTIDMSEPVYLALKA</sequence>